<gene>
    <name evidence="3" type="ORF">CJD36_007355</name>
</gene>
<dbReference type="AlphaFoldDB" id="A0A2S7SYE0"/>
<keyword evidence="4" id="KW-1185">Reference proteome</keyword>
<evidence type="ECO:0000313" key="3">
    <source>
        <dbReference type="EMBL" id="PQJ11605.1"/>
    </source>
</evidence>
<sequence length="133" mass="15040">MTNLASFIVIDDDPLNNTICRLTIKKALGVTDVKTFTDPLEGLAYVSNEYPATINESLPTFLFLDINMPIMNGWEFLEQYDLLADNIKKTIRLYILSSSVDDRDIEKANANKNIVTYLAKPITKEIIIDLVKP</sequence>
<evidence type="ECO:0000313" key="4">
    <source>
        <dbReference type="Proteomes" id="UP000239872"/>
    </source>
</evidence>
<dbReference type="Pfam" id="PF00072">
    <property type="entry name" value="Response_reg"/>
    <property type="match status" value="1"/>
</dbReference>
<dbReference type="InterPro" id="IPR011006">
    <property type="entry name" value="CheY-like_superfamily"/>
</dbReference>
<organism evidence="3 4">
    <name type="scientific">Flavipsychrobacter stenotrophus</name>
    <dbReference type="NCBI Taxonomy" id="2077091"/>
    <lineage>
        <taxon>Bacteria</taxon>
        <taxon>Pseudomonadati</taxon>
        <taxon>Bacteroidota</taxon>
        <taxon>Chitinophagia</taxon>
        <taxon>Chitinophagales</taxon>
        <taxon>Chitinophagaceae</taxon>
        <taxon>Flavipsychrobacter</taxon>
    </lineage>
</organism>
<evidence type="ECO:0000259" key="2">
    <source>
        <dbReference type="PROSITE" id="PS50110"/>
    </source>
</evidence>
<reference evidence="3 4" key="1">
    <citation type="submission" date="2018-01" db="EMBL/GenBank/DDBJ databases">
        <title>A novel member of the phylum Bacteroidetes isolated from glacier ice.</title>
        <authorList>
            <person name="Liu Q."/>
            <person name="Xin Y.-H."/>
        </authorList>
    </citation>
    <scope>NUCLEOTIDE SEQUENCE [LARGE SCALE GENOMIC DNA]</scope>
    <source>
        <strain evidence="3 4">RB1R16</strain>
    </source>
</reference>
<dbReference type="GO" id="GO:0000160">
    <property type="term" value="P:phosphorelay signal transduction system"/>
    <property type="evidence" value="ECO:0007669"/>
    <property type="project" value="InterPro"/>
</dbReference>
<proteinExistence type="predicted"/>
<dbReference type="PANTHER" id="PTHR44520:SF2">
    <property type="entry name" value="RESPONSE REGULATOR RCP1"/>
    <property type="match status" value="1"/>
</dbReference>
<name>A0A2S7SYE0_9BACT</name>
<accession>A0A2S7SYE0</accession>
<feature type="domain" description="Response regulatory" evidence="2">
    <location>
        <begin position="6"/>
        <end position="133"/>
    </location>
</feature>
<dbReference type="OrthoDB" id="1121174at2"/>
<feature type="modified residue" description="4-aspartylphosphate" evidence="1">
    <location>
        <position position="65"/>
    </location>
</feature>
<dbReference type="InterPro" id="IPR001789">
    <property type="entry name" value="Sig_transdc_resp-reg_receiver"/>
</dbReference>
<dbReference type="SUPFAM" id="SSF52172">
    <property type="entry name" value="CheY-like"/>
    <property type="match status" value="1"/>
</dbReference>
<keyword evidence="1" id="KW-0597">Phosphoprotein</keyword>
<evidence type="ECO:0000256" key="1">
    <source>
        <dbReference type="PROSITE-ProRule" id="PRU00169"/>
    </source>
</evidence>
<dbReference type="Gene3D" id="3.40.50.2300">
    <property type="match status" value="1"/>
</dbReference>
<dbReference type="InterPro" id="IPR052893">
    <property type="entry name" value="TCS_response_regulator"/>
</dbReference>
<protein>
    <submittedName>
        <fullName evidence="3">Response regulator</fullName>
    </submittedName>
</protein>
<dbReference type="PROSITE" id="PS50110">
    <property type="entry name" value="RESPONSE_REGULATORY"/>
    <property type="match status" value="1"/>
</dbReference>
<dbReference type="PANTHER" id="PTHR44520">
    <property type="entry name" value="RESPONSE REGULATOR RCP1-RELATED"/>
    <property type="match status" value="1"/>
</dbReference>
<dbReference type="EMBL" id="PPSL01000002">
    <property type="protein sequence ID" value="PQJ11605.1"/>
    <property type="molecule type" value="Genomic_DNA"/>
</dbReference>
<dbReference type="RefSeq" id="WP_105038485.1">
    <property type="nucleotide sequence ID" value="NZ_PPSL01000002.1"/>
</dbReference>
<dbReference type="Proteomes" id="UP000239872">
    <property type="component" value="Unassembled WGS sequence"/>
</dbReference>
<dbReference type="SMART" id="SM00448">
    <property type="entry name" value="REC"/>
    <property type="match status" value="1"/>
</dbReference>
<comment type="caution">
    <text evidence="3">The sequence shown here is derived from an EMBL/GenBank/DDBJ whole genome shotgun (WGS) entry which is preliminary data.</text>
</comment>